<keyword evidence="9 10" id="KW-0472">Membrane</keyword>
<gene>
    <name evidence="11" type="ORF">SAMN05444955_11857</name>
</gene>
<evidence type="ECO:0000256" key="9">
    <source>
        <dbReference type="ARBA" id="ARBA00023136"/>
    </source>
</evidence>
<dbReference type="Proteomes" id="UP000199695">
    <property type="component" value="Unassembled WGS sequence"/>
</dbReference>
<dbReference type="NCBIfam" id="TIGR00810">
    <property type="entry name" value="secG"/>
    <property type="match status" value="1"/>
</dbReference>
<keyword evidence="3 10" id="KW-0813">Transport</keyword>
<sequence>MEIASKIILAIISIGLIIVVLLQSGKSAGLSGAIGGGAEHLMGKAKARGIDALLGKLTTVLAVLFMIFALIVAYFIK</sequence>
<comment type="caution">
    <text evidence="10">Lacks conserved residue(s) required for the propagation of feature annotation.</text>
</comment>
<dbReference type="Pfam" id="PF03840">
    <property type="entry name" value="SecG"/>
    <property type="match status" value="1"/>
</dbReference>
<evidence type="ECO:0000256" key="4">
    <source>
        <dbReference type="ARBA" id="ARBA00022475"/>
    </source>
</evidence>
<evidence type="ECO:0000313" key="11">
    <source>
        <dbReference type="EMBL" id="SEN69897.1"/>
    </source>
</evidence>
<proteinExistence type="inferred from homology"/>
<evidence type="ECO:0000256" key="10">
    <source>
        <dbReference type="RuleBase" id="RU365087"/>
    </source>
</evidence>
<evidence type="ECO:0000256" key="7">
    <source>
        <dbReference type="ARBA" id="ARBA00022989"/>
    </source>
</evidence>
<dbReference type="OrthoDB" id="1651166at2"/>
<keyword evidence="5 10" id="KW-0812">Transmembrane</keyword>
<dbReference type="PRINTS" id="PR01651">
    <property type="entry name" value="SECGEXPORT"/>
</dbReference>
<evidence type="ECO:0000256" key="8">
    <source>
        <dbReference type="ARBA" id="ARBA00023010"/>
    </source>
</evidence>
<name>A0A1H8IPI5_9BACL</name>
<keyword evidence="7 10" id="KW-1133">Transmembrane helix</keyword>
<dbReference type="PANTHER" id="PTHR34182:SF1">
    <property type="entry name" value="PROTEIN-EXPORT MEMBRANE PROTEIN SECG"/>
    <property type="match status" value="1"/>
</dbReference>
<comment type="similarity">
    <text evidence="2 10">Belongs to the SecG family.</text>
</comment>
<dbReference type="STRING" id="1173111.SAMN05444955_11857"/>
<dbReference type="EMBL" id="FOCQ01000018">
    <property type="protein sequence ID" value="SEN69897.1"/>
    <property type="molecule type" value="Genomic_DNA"/>
</dbReference>
<keyword evidence="12" id="KW-1185">Reference proteome</keyword>
<evidence type="ECO:0000256" key="6">
    <source>
        <dbReference type="ARBA" id="ARBA00022927"/>
    </source>
</evidence>
<dbReference type="GO" id="GO:0015450">
    <property type="term" value="F:protein-transporting ATPase activity"/>
    <property type="evidence" value="ECO:0007669"/>
    <property type="project" value="UniProtKB-UniRule"/>
</dbReference>
<evidence type="ECO:0000256" key="3">
    <source>
        <dbReference type="ARBA" id="ARBA00022448"/>
    </source>
</evidence>
<keyword evidence="6 10" id="KW-0653">Protein transport</keyword>
<keyword evidence="8 10" id="KW-0811">Translocation</keyword>
<dbReference type="InterPro" id="IPR004692">
    <property type="entry name" value="SecG"/>
</dbReference>
<organism evidence="11 12">
    <name type="scientific">Lihuaxuella thermophila</name>
    <dbReference type="NCBI Taxonomy" id="1173111"/>
    <lineage>
        <taxon>Bacteria</taxon>
        <taxon>Bacillati</taxon>
        <taxon>Bacillota</taxon>
        <taxon>Bacilli</taxon>
        <taxon>Bacillales</taxon>
        <taxon>Thermoactinomycetaceae</taxon>
        <taxon>Lihuaxuella</taxon>
    </lineage>
</organism>
<protein>
    <recommendedName>
        <fullName evidence="10">Protein-export membrane protein SecG</fullName>
    </recommendedName>
</protein>
<dbReference type="GO" id="GO:0043952">
    <property type="term" value="P:protein transport by the Sec complex"/>
    <property type="evidence" value="ECO:0007669"/>
    <property type="project" value="TreeGrafter"/>
</dbReference>
<evidence type="ECO:0000256" key="5">
    <source>
        <dbReference type="ARBA" id="ARBA00022692"/>
    </source>
</evidence>
<comment type="function">
    <text evidence="10">Involved in protein export. Participates in an early event of protein translocation.</text>
</comment>
<reference evidence="11 12" key="1">
    <citation type="submission" date="2016-10" db="EMBL/GenBank/DDBJ databases">
        <authorList>
            <person name="de Groot N.N."/>
        </authorList>
    </citation>
    <scope>NUCLEOTIDE SEQUENCE [LARGE SCALE GENOMIC DNA]</scope>
    <source>
        <strain evidence="11 12">DSM 46701</strain>
    </source>
</reference>
<accession>A0A1H8IPI5</accession>
<dbReference type="GO" id="GO:0065002">
    <property type="term" value="P:intracellular protein transmembrane transport"/>
    <property type="evidence" value="ECO:0007669"/>
    <property type="project" value="TreeGrafter"/>
</dbReference>
<comment type="subcellular location">
    <subcellularLocation>
        <location evidence="1 10">Cell membrane</location>
        <topology evidence="1 10">Multi-pass membrane protein</topology>
    </subcellularLocation>
</comment>
<dbReference type="RefSeq" id="WP_089972356.1">
    <property type="nucleotide sequence ID" value="NZ_FOCQ01000018.1"/>
</dbReference>
<dbReference type="GO" id="GO:0009306">
    <property type="term" value="P:protein secretion"/>
    <property type="evidence" value="ECO:0007669"/>
    <property type="project" value="UniProtKB-UniRule"/>
</dbReference>
<feature type="transmembrane region" description="Helical" evidence="10">
    <location>
        <begin position="53"/>
        <end position="76"/>
    </location>
</feature>
<dbReference type="PANTHER" id="PTHR34182">
    <property type="entry name" value="PROTEIN-EXPORT MEMBRANE PROTEIN SECG"/>
    <property type="match status" value="1"/>
</dbReference>
<keyword evidence="4 10" id="KW-1003">Cell membrane</keyword>
<dbReference type="GO" id="GO:0005886">
    <property type="term" value="C:plasma membrane"/>
    <property type="evidence" value="ECO:0007669"/>
    <property type="project" value="UniProtKB-SubCell"/>
</dbReference>
<evidence type="ECO:0000313" key="12">
    <source>
        <dbReference type="Proteomes" id="UP000199695"/>
    </source>
</evidence>
<dbReference type="AlphaFoldDB" id="A0A1H8IPI5"/>
<evidence type="ECO:0000256" key="2">
    <source>
        <dbReference type="ARBA" id="ARBA00008445"/>
    </source>
</evidence>
<evidence type="ECO:0000256" key="1">
    <source>
        <dbReference type="ARBA" id="ARBA00004651"/>
    </source>
</evidence>